<evidence type="ECO:0000256" key="3">
    <source>
        <dbReference type="ARBA" id="ARBA00022692"/>
    </source>
</evidence>
<dbReference type="AlphaFoldDB" id="A0A9X3WK92"/>
<evidence type="ECO:0000256" key="2">
    <source>
        <dbReference type="ARBA" id="ARBA00008053"/>
    </source>
</evidence>
<keyword evidence="5 6" id="KW-0472">Membrane</keyword>
<accession>A0A9X3WK92</accession>
<organism evidence="7 8">
    <name type="scientific">Aquibacillus koreensis</name>
    <dbReference type="NCBI Taxonomy" id="279446"/>
    <lineage>
        <taxon>Bacteria</taxon>
        <taxon>Bacillati</taxon>
        <taxon>Bacillota</taxon>
        <taxon>Bacilli</taxon>
        <taxon>Bacillales</taxon>
        <taxon>Bacillaceae</taxon>
        <taxon>Aquibacillus</taxon>
    </lineage>
</organism>
<evidence type="ECO:0000313" key="8">
    <source>
        <dbReference type="Proteomes" id="UP001145072"/>
    </source>
</evidence>
<comment type="subcellular location">
    <subcellularLocation>
        <location evidence="1">Cell membrane</location>
    </subcellularLocation>
</comment>
<keyword evidence="8" id="KW-1185">Reference proteome</keyword>
<dbReference type="Pfam" id="PF04286">
    <property type="entry name" value="DUF445"/>
    <property type="match status" value="1"/>
</dbReference>
<dbReference type="PANTHER" id="PTHR35791:SF1">
    <property type="entry name" value="UPF0754 MEMBRANE PROTEIN YHEB"/>
    <property type="match status" value="1"/>
</dbReference>
<dbReference type="EMBL" id="JAMQJZ010000004">
    <property type="protein sequence ID" value="MDC3420168.1"/>
    <property type="molecule type" value="Genomic_DNA"/>
</dbReference>
<evidence type="ECO:0000256" key="1">
    <source>
        <dbReference type="ARBA" id="ARBA00004236"/>
    </source>
</evidence>
<dbReference type="InterPro" id="IPR016991">
    <property type="entry name" value="UCP032178"/>
</dbReference>
<gene>
    <name evidence="7" type="ORF">NC661_07270</name>
</gene>
<proteinExistence type="inferred from homology"/>
<dbReference type="InterPro" id="IPR007383">
    <property type="entry name" value="DUF445"/>
</dbReference>
<feature type="transmembrane region" description="Helical" evidence="6">
    <location>
        <begin position="354"/>
        <end position="377"/>
    </location>
</feature>
<feature type="transmembrane region" description="Helical" evidence="6">
    <location>
        <begin position="6"/>
        <end position="30"/>
    </location>
</feature>
<keyword evidence="4 6" id="KW-1133">Transmembrane helix</keyword>
<name>A0A9X3WK92_9BACI</name>
<dbReference type="PIRSF" id="PIRSF032178">
    <property type="entry name" value="UCP032178"/>
    <property type="match status" value="1"/>
</dbReference>
<dbReference type="Proteomes" id="UP001145072">
    <property type="component" value="Unassembled WGS sequence"/>
</dbReference>
<dbReference type="GO" id="GO:0005886">
    <property type="term" value="C:plasma membrane"/>
    <property type="evidence" value="ECO:0007669"/>
    <property type="project" value="UniProtKB-SubCell"/>
</dbReference>
<dbReference type="RefSeq" id="WP_259868326.1">
    <property type="nucleotide sequence ID" value="NZ_JAMQJZ010000004.1"/>
</dbReference>
<sequence>MSAIFIISMMIVIGAIIGGVTNSLAIKMLFRPYEPKYIGKWKVPFTPGLIPKRRDELAKQLGKTVVEHLLTAEGMKKRLNQEAFRQQLITWSKSEVEQMLSSEASVKEMLEGFGVNLEEENLRQKVATWSESYYERIMEQNRHKSIRSLLDEEWISKANKGVDKLSGYAQEKLIDFVSSDEARNKMVELVETYLAGKGFFGNMIASFMGNETLVDNIQPMLVQYIRTEESRQLIKDVLANELEQLLDKPVSEIENKLGEEATKKTVGRMIALNLPLDVWLNKPITVLFESLKVVVLNKITPTIIEKVLSIVMQRMDVIMSSIQLEDIVEKEVASFPIQRVEELVLNISKKEFTLITYLGALLGGIIGFIQGIIVLTFG</sequence>
<reference evidence="7" key="1">
    <citation type="submission" date="2022-06" db="EMBL/GenBank/DDBJ databases">
        <title>Aquibacillus sp. a new bacterium isolated from soil saline samples.</title>
        <authorList>
            <person name="Galisteo C."/>
            <person name="De La Haba R."/>
            <person name="Sanchez-Porro C."/>
            <person name="Ventosa A."/>
        </authorList>
    </citation>
    <scope>NUCLEOTIDE SEQUENCE</scope>
    <source>
        <strain evidence="7">JCM 12387</strain>
    </source>
</reference>
<comment type="caution">
    <text evidence="7">The sequence shown here is derived from an EMBL/GenBank/DDBJ whole genome shotgun (WGS) entry which is preliminary data.</text>
</comment>
<evidence type="ECO:0000256" key="4">
    <source>
        <dbReference type="ARBA" id="ARBA00022989"/>
    </source>
</evidence>
<keyword evidence="3 6" id="KW-0812">Transmembrane</keyword>
<protein>
    <submittedName>
        <fullName evidence="7">DUF445 family protein</fullName>
    </submittedName>
</protein>
<evidence type="ECO:0000313" key="7">
    <source>
        <dbReference type="EMBL" id="MDC3420168.1"/>
    </source>
</evidence>
<comment type="similarity">
    <text evidence="2">Belongs to the UPF0754 family.</text>
</comment>
<evidence type="ECO:0000256" key="6">
    <source>
        <dbReference type="SAM" id="Phobius"/>
    </source>
</evidence>
<dbReference type="PANTHER" id="PTHR35791">
    <property type="entry name" value="UPF0754 MEMBRANE PROTEIN YHEB"/>
    <property type="match status" value="1"/>
</dbReference>
<evidence type="ECO:0000256" key="5">
    <source>
        <dbReference type="ARBA" id="ARBA00023136"/>
    </source>
</evidence>